<evidence type="ECO:0000256" key="3">
    <source>
        <dbReference type="PROSITE-ProRule" id="PRU00339"/>
    </source>
</evidence>
<dbReference type="RefSeq" id="WP_024268161.1">
    <property type="nucleotide sequence ID" value="NC_023035.1"/>
</dbReference>
<reference evidence="5 6" key="1">
    <citation type="journal article" date="2015" name="Stand. Genomic Sci.">
        <title>Complete genome sequence and description of Salinispira pacifica gen. nov., sp. nov., a novel spirochaete isolated form a hypersaline microbial mat.</title>
        <authorList>
            <person name="Ben Hania W."/>
            <person name="Joseph M."/>
            <person name="Schumann P."/>
            <person name="Bunk B."/>
            <person name="Fiebig A."/>
            <person name="Sproer C."/>
            <person name="Klenk H.P."/>
            <person name="Fardeau M.L."/>
            <person name="Spring S."/>
        </authorList>
    </citation>
    <scope>NUCLEOTIDE SEQUENCE [LARGE SCALE GENOMIC DNA]</scope>
    <source>
        <strain evidence="5 6">L21-RPul-D2</strain>
    </source>
</reference>
<feature type="compositionally biased region" description="Polar residues" evidence="4">
    <location>
        <begin position="670"/>
        <end position="690"/>
    </location>
</feature>
<dbReference type="PROSITE" id="PS50005">
    <property type="entry name" value="TPR"/>
    <property type="match status" value="2"/>
</dbReference>
<dbReference type="HOGENOM" id="CLU_412143_0_0_12"/>
<dbReference type="Pfam" id="PF13432">
    <property type="entry name" value="TPR_16"/>
    <property type="match status" value="1"/>
</dbReference>
<keyword evidence="1" id="KW-0677">Repeat</keyword>
<dbReference type="Gene3D" id="1.25.40.10">
    <property type="entry name" value="Tetratricopeptide repeat domain"/>
    <property type="match status" value="3"/>
</dbReference>
<dbReference type="SMART" id="SM00028">
    <property type="entry name" value="TPR"/>
    <property type="match status" value="8"/>
</dbReference>
<protein>
    <recommendedName>
        <fullName evidence="7">Tetratricopeptide repeat protein</fullName>
    </recommendedName>
</protein>
<accession>V5WI66</accession>
<dbReference type="KEGG" id="slr:L21SP2_1871"/>
<evidence type="ECO:0000256" key="4">
    <source>
        <dbReference type="SAM" id="MobiDB-lite"/>
    </source>
</evidence>
<evidence type="ECO:0008006" key="7">
    <source>
        <dbReference type="Google" id="ProtNLM"/>
    </source>
</evidence>
<dbReference type="InterPro" id="IPR019734">
    <property type="entry name" value="TPR_rpt"/>
</dbReference>
<evidence type="ECO:0000313" key="6">
    <source>
        <dbReference type="Proteomes" id="UP000018680"/>
    </source>
</evidence>
<dbReference type="OrthoDB" id="363271at2"/>
<feature type="region of interest" description="Disordered" evidence="4">
    <location>
        <begin position="649"/>
        <end position="693"/>
    </location>
</feature>
<keyword evidence="6" id="KW-1185">Reference proteome</keyword>
<evidence type="ECO:0000313" key="5">
    <source>
        <dbReference type="EMBL" id="AHC15244.1"/>
    </source>
</evidence>
<dbReference type="InterPro" id="IPR011990">
    <property type="entry name" value="TPR-like_helical_dom_sf"/>
</dbReference>
<organism evidence="5 6">
    <name type="scientific">Salinispira pacifica</name>
    <dbReference type="NCBI Taxonomy" id="1307761"/>
    <lineage>
        <taxon>Bacteria</taxon>
        <taxon>Pseudomonadati</taxon>
        <taxon>Spirochaetota</taxon>
        <taxon>Spirochaetia</taxon>
        <taxon>Spirochaetales</taxon>
        <taxon>Spirochaetaceae</taxon>
        <taxon>Salinispira</taxon>
    </lineage>
</organism>
<name>V5WI66_9SPIO</name>
<keyword evidence="2 3" id="KW-0802">TPR repeat</keyword>
<feature type="repeat" description="TPR" evidence="3">
    <location>
        <begin position="338"/>
        <end position="371"/>
    </location>
</feature>
<feature type="compositionally biased region" description="Acidic residues" evidence="4">
    <location>
        <begin position="660"/>
        <end position="669"/>
    </location>
</feature>
<dbReference type="InterPro" id="IPR051012">
    <property type="entry name" value="CellSynth/LPSAsmb/PSIAsmb"/>
</dbReference>
<dbReference type="Pfam" id="PF14559">
    <property type="entry name" value="TPR_19"/>
    <property type="match status" value="2"/>
</dbReference>
<dbReference type="STRING" id="1307761.L21SP2_1871"/>
<dbReference type="eggNOG" id="COG0457">
    <property type="taxonomic scope" value="Bacteria"/>
</dbReference>
<dbReference type="PANTHER" id="PTHR45586:SF1">
    <property type="entry name" value="LIPOPOLYSACCHARIDE ASSEMBLY PROTEIN B"/>
    <property type="match status" value="1"/>
</dbReference>
<dbReference type="PANTHER" id="PTHR45586">
    <property type="entry name" value="TPR REPEAT-CONTAINING PROTEIN PA4667"/>
    <property type="match status" value="1"/>
</dbReference>
<dbReference type="Proteomes" id="UP000018680">
    <property type="component" value="Chromosome"/>
</dbReference>
<feature type="repeat" description="TPR" evidence="3">
    <location>
        <begin position="74"/>
        <end position="107"/>
    </location>
</feature>
<dbReference type="AlphaFoldDB" id="V5WI66"/>
<proteinExistence type="predicted"/>
<evidence type="ECO:0000256" key="2">
    <source>
        <dbReference type="ARBA" id="ARBA00022803"/>
    </source>
</evidence>
<sequence>MRSENLRKPGSAPFFFLILLVCMLIPAAWDAAAQTVENPAIQAYERARESFQNDRLLEAVRYYQDALSMNPRYTQAYRGLAEAFYFLDEQDEAYRYIMQALSRAPRDSANRALQGRILIALGEIREAEEIFRDILSREPYNRDALMGLGEGALNSGRIIQARSFFNSSLEYHPGDHKILISLAYIHVEQGDPDTAEEYISAAIQADSRNHWVQYHAAEFYYMTGDLRRAEAHARLSMDLQEGFPPALELLSRIQLARNDYEAALESIGRMQIEDLRNNSLILYTKALAEYNSGRPEDALRTLAALLREYPEDEAARLLLESIIMFQDSFDSPRRGRFAEYHFTRAGEYIQRNRYDSALYHFQRGLNLAPFSPSGRRAYAEFFKEKGDYQRYLQQLEFLRDQLGITDTAVSDDLEIFQDLLRDSVARNWDIDQFTMQRNTIRLAVFYDPLVRTRHDRLGYLFSRHLMNRLYSSFRVEFIDPGNTGSLEFEPVESRSSSQAFRLAREEDADMYVVLSVFEDDESIHTRATLHLANTGRIVGEFSVLRSGNTRLKDNVLQLNRELLQAIPLEGRLMERQFERGLVNIGAHDGLEGGEEFLILKAGSVEYAPREGSFLYDEDDIAGYGRITRVDFLLSEMEMETEGFFDRINSGDIVIPAPDSDSQEGTEDQETTSQAGRQNDTDTGSNIQSPGGISGLGMSIYQRIRSIR</sequence>
<dbReference type="EMBL" id="CP006939">
    <property type="protein sequence ID" value="AHC15244.1"/>
    <property type="molecule type" value="Genomic_DNA"/>
</dbReference>
<dbReference type="SUPFAM" id="SSF81901">
    <property type="entry name" value="HCP-like"/>
    <property type="match status" value="1"/>
</dbReference>
<gene>
    <name evidence="5" type="ORF">L21SP2_1871</name>
</gene>
<evidence type="ECO:0000256" key="1">
    <source>
        <dbReference type="ARBA" id="ARBA00022737"/>
    </source>
</evidence>
<dbReference type="SUPFAM" id="SSF48452">
    <property type="entry name" value="TPR-like"/>
    <property type="match status" value="1"/>
</dbReference>